<evidence type="ECO:0000313" key="6">
    <source>
        <dbReference type="EMBL" id="KIL38912.1"/>
    </source>
</evidence>
<dbReference type="InterPro" id="IPR021137">
    <property type="entry name" value="Ribosomal_bL35-like"/>
</dbReference>
<dbReference type="Gene3D" id="4.10.410.60">
    <property type="match status" value="1"/>
</dbReference>
<dbReference type="RefSeq" id="WP_041050212.1">
    <property type="nucleotide sequence ID" value="NZ_JXAK01000048.1"/>
</dbReference>
<keyword evidence="3 4" id="KW-0687">Ribonucleoprotein</keyword>
<dbReference type="PANTHER" id="PTHR33343">
    <property type="entry name" value="54S RIBOSOMAL PROTEIN BL35M"/>
    <property type="match status" value="1"/>
</dbReference>
<dbReference type="PRINTS" id="PR00064">
    <property type="entry name" value="RIBOSOMALL35"/>
</dbReference>
<evidence type="ECO:0000256" key="3">
    <source>
        <dbReference type="ARBA" id="ARBA00023274"/>
    </source>
</evidence>
<dbReference type="InterPro" id="IPR001706">
    <property type="entry name" value="Ribosomal_bL35"/>
</dbReference>
<dbReference type="SUPFAM" id="SSF143034">
    <property type="entry name" value="L35p-like"/>
    <property type="match status" value="1"/>
</dbReference>
<dbReference type="EMBL" id="JXAK01000048">
    <property type="protein sequence ID" value="KIL38912.1"/>
    <property type="molecule type" value="Genomic_DNA"/>
</dbReference>
<name>A0ABR5AD22_9BACL</name>
<comment type="caution">
    <text evidence="6">The sequence shown here is derived from an EMBL/GenBank/DDBJ whole genome shotgun (WGS) entry which is preliminary data.</text>
</comment>
<evidence type="ECO:0000313" key="7">
    <source>
        <dbReference type="Proteomes" id="UP000031967"/>
    </source>
</evidence>
<dbReference type="Proteomes" id="UP000031967">
    <property type="component" value="Unassembled WGS sequence"/>
</dbReference>
<protein>
    <recommendedName>
        <fullName evidence="4">Large ribosomal subunit protein bL35</fullName>
    </recommendedName>
</protein>
<dbReference type="NCBIfam" id="TIGR00001">
    <property type="entry name" value="rpmI_bact"/>
    <property type="match status" value="1"/>
</dbReference>
<sequence>MPKMKTHSSLKDRFKITGTGKVKRYKAFKNHLLSGKSARQKRSYATNPVMAPGDVRRLKQSLGNIGNVK</sequence>
<proteinExistence type="inferred from homology"/>
<evidence type="ECO:0000256" key="5">
    <source>
        <dbReference type="RuleBase" id="RU000568"/>
    </source>
</evidence>
<dbReference type="GO" id="GO:0005840">
    <property type="term" value="C:ribosome"/>
    <property type="evidence" value="ECO:0007669"/>
    <property type="project" value="UniProtKB-KW"/>
</dbReference>
<keyword evidence="7" id="KW-1185">Reference proteome</keyword>
<comment type="similarity">
    <text evidence="1 4 5">Belongs to the bacterial ribosomal protein bL35 family.</text>
</comment>
<dbReference type="InterPro" id="IPR037229">
    <property type="entry name" value="Ribosomal_bL35_sf"/>
</dbReference>
<accession>A0ABR5AD22</accession>
<reference evidence="6 7" key="1">
    <citation type="submission" date="2014-12" db="EMBL/GenBank/DDBJ databases">
        <title>Draft genome sequence of Paenibacillus kamchatkensis strain B-2647.</title>
        <authorList>
            <person name="Karlyshev A.V."/>
            <person name="Kudryashova E.B."/>
        </authorList>
    </citation>
    <scope>NUCLEOTIDE SEQUENCE [LARGE SCALE GENOMIC DNA]</scope>
    <source>
        <strain evidence="6 7">VKM B-2647</strain>
    </source>
</reference>
<gene>
    <name evidence="4" type="primary">rpmI</name>
    <name evidence="6" type="ORF">SD70_23455</name>
</gene>
<evidence type="ECO:0000256" key="4">
    <source>
        <dbReference type="HAMAP-Rule" id="MF_00514"/>
    </source>
</evidence>
<organism evidence="6 7">
    <name type="scientific">Gordoniibacillus kamchatkensis</name>
    <dbReference type="NCBI Taxonomy" id="1590651"/>
    <lineage>
        <taxon>Bacteria</taxon>
        <taxon>Bacillati</taxon>
        <taxon>Bacillota</taxon>
        <taxon>Bacilli</taxon>
        <taxon>Bacillales</taxon>
        <taxon>Paenibacillaceae</taxon>
        <taxon>Gordoniibacillus</taxon>
    </lineage>
</organism>
<keyword evidence="2 4" id="KW-0689">Ribosomal protein</keyword>
<evidence type="ECO:0000256" key="2">
    <source>
        <dbReference type="ARBA" id="ARBA00022980"/>
    </source>
</evidence>
<evidence type="ECO:0000256" key="1">
    <source>
        <dbReference type="ARBA" id="ARBA00006598"/>
    </source>
</evidence>
<dbReference type="HAMAP" id="MF_00514">
    <property type="entry name" value="Ribosomal_bL35"/>
    <property type="match status" value="1"/>
</dbReference>
<dbReference type="Pfam" id="PF01632">
    <property type="entry name" value="Ribosomal_L35p"/>
    <property type="match status" value="1"/>
</dbReference>
<dbReference type="PANTHER" id="PTHR33343:SF1">
    <property type="entry name" value="LARGE RIBOSOMAL SUBUNIT PROTEIN BL35M"/>
    <property type="match status" value="1"/>
</dbReference>